<keyword evidence="2" id="KW-1185">Reference proteome</keyword>
<protein>
    <submittedName>
        <fullName evidence="1">N-carbamoyl-l-amino acid hydrolase</fullName>
    </submittedName>
</protein>
<organism evidence="1 2">
    <name type="scientific">Neofusicoccum parvum</name>
    <dbReference type="NCBI Taxonomy" id="310453"/>
    <lineage>
        <taxon>Eukaryota</taxon>
        <taxon>Fungi</taxon>
        <taxon>Dikarya</taxon>
        <taxon>Ascomycota</taxon>
        <taxon>Pezizomycotina</taxon>
        <taxon>Dothideomycetes</taxon>
        <taxon>Dothideomycetes incertae sedis</taxon>
        <taxon>Botryosphaeriales</taxon>
        <taxon>Botryosphaeriaceae</taxon>
        <taxon>Neofusicoccum</taxon>
    </lineage>
</organism>
<gene>
    <name evidence="1" type="primary">g719</name>
    <name evidence="1" type="ORF">NpPPO83_00000719</name>
</gene>
<sequence>MSSNEVSPKLKMKLSRFLDNKYADMKIKYRKGKTFMFDIHRCIVYCQSNFLEVEGARASAAGRDTIEVNQDSSLVKAMLEYMYDAKYTSVDDDNNGVKGHLWFSVKLYIMAFEYEVWDLTNHISETIQQLLKEDWNELKSIFPDVLQHLYLCGPDSGILHTLFENITVNHLGELLSDLGFVDVILRTPYLGPQIFRNWSTVKVSLENQVKDLNNQTKKLVAEKATLSDQVKYLEKQACRLQVYHCNWCKGSVEMVLRQPLSSTTYCPACGARDIGENWQDTTDSSSEDLIDGSE</sequence>
<name>A0ACB5RQN5_9PEZI</name>
<evidence type="ECO:0000313" key="2">
    <source>
        <dbReference type="Proteomes" id="UP001165186"/>
    </source>
</evidence>
<accession>A0ACB5RQN5</accession>
<dbReference type="EMBL" id="BSXG01000004">
    <property type="protein sequence ID" value="GME22814.1"/>
    <property type="molecule type" value="Genomic_DNA"/>
</dbReference>
<dbReference type="Proteomes" id="UP001165186">
    <property type="component" value="Unassembled WGS sequence"/>
</dbReference>
<reference evidence="1" key="1">
    <citation type="submission" date="2024-09" db="EMBL/GenBank/DDBJ databases">
        <title>Draft Genome Sequences of Neofusicoccum parvum.</title>
        <authorList>
            <person name="Ashida A."/>
            <person name="Camagna M."/>
            <person name="Tanaka A."/>
            <person name="Takemoto D."/>
        </authorList>
    </citation>
    <scope>NUCLEOTIDE SEQUENCE</scope>
    <source>
        <strain evidence="1">PPO83</strain>
    </source>
</reference>
<evidence type="ECO:0000313" key="1">
    <source>
        <dbReference type="EMBL" id="GME22814.1"/>
    </source>
</evidence>
<keyword evidence="1" id="KW-0378">Hydrolase</keyword>
<proteinExistence type="predicted"/>
<comment type="caution">
    <text evidence="1">The sequence shown here is derived from an EMBL/GenBank/DDBJ whole genome shotgun (WGS) entry which is preliminary data.</text>
</comment>